<evidence type="ECO:0000313" key="4">
    <source>
        <dbReference type="Proteomes" id="UP000663882"/>
    </source>
</evidence>
<evidence type="ECO:0000313" key="3">
    <source>
        <dbReference type="EMBL" id="CAF1341636.1"/>
    </source>
</evidence>
<gene>
    <name evidence="3" type="ORF">RFH988_LOCUS31813</name>
</gene>
<organism evidence="3 4">
    <name type="scientific">Rotaria sordida</name>
    <dbReference type="NCBI Taxonomy" id="392033"/>
    <lineage>
        <taxon>Eukaryota</taxon>
        <taxon>Metazoa</taxon>
        <taxon>Spiralia</taxon>
        <taxon>Gnathifera</taxon>
        <taxon>Rotifera</taxon>
        <taxon>Eurotatoria</taxon>
        <taxon>Bdelloidea</taxon>
        <taxon>Philodinida</taxon>
        <taxon>Philodinidae</taxon>
        <taxon>Rotaria</taxon>
    </lineage>
</organism>
<accession>A0A815GQB6</accession>
<dbReference type="OrthoDB" id="10064970at2759"/>
<dbReference type="PANTHER" id="PTHR33173:SF2">
    <property type="entry name" value="MYND-TYPE DOMAIN-CONTAINING PROTEIN"/>
    <property type="match status" value="1"/>
</dbReference>
<protein>
    <recommendedName>
        <fullName evidence="2">THAP9-like helix-turn-helix domain-containing protein</fullName>
    </recommendedName>
</protein>
<evidence type="ECO:0000256" key="1">
    <source>
        <dbReference type="SAM" id="MobiDB-lite"/>
    </source>
</evidence>
<feature type="region of interest" description="Disordered" evidence="1">
    <location>
        <begin position="735"/>
        <end position="764"/>
    </location>
</feature>
<dbReference type="EMBL" id="CAJNOO010003526">
    <property type="protein sequence ID" value="CAF1341636.1"/>
    <property type="molecule type" value="Genomic_DNA"/>
</dbReference>
<feature type="domain" description="THAP9-like helix-turn-helix" evidence="2">
    <location>
        <begin position="118"/>
        <end position="202"/>
    </location>
</feature>
<dbReference type="InterPro" id="IPR021896">
    <property type="entry name" value="THAP9-like_HTH"/>
</dbReference>
<name>A0A815GQB6_9BILA</name>
<dbReference type="Proteomes" id="UP000663882">
    <property type="component" value="Unassembled WGS sequence"/>
</dbReference>
<reference evidence="3" key="1">
    <citation type="submission" date="2021-02" db="EMBL/GenBank/DDBJ databases">
        <authorList>
            <person name="Nowell W R."/>
        </authorList>
    </citation>
    <scope>NUCLEOTIDE SEQUENCE</scope>
</reference>
<dbReference type="PANTHER" id="PTHR33173">
    <property type="match status" value="1"/>
</dbReference>
<sequence length="855" mass="100318">MDILQLDELTDDMMNLRNDDFYNFLEVALNKDLCELFRVQGIRDMSSLSSITIDQITQVFTFNIMELNNLKKSLGFVSTDGNFHLRLGYRNLLERLILLVKSKKSSFVKNFELSNKHKENQINEKLLEMWKQTSSSSNKACIPILFPWINNIFQNLEKTKNRYRYDDHIQEFALLIFIFGGRNCYEFLRLNLPAALPHISNLELIIRSQELRMIECEFRFNLLKEYSQINNSNYIFVAEDLTSSITCIDYDVQSNSFIGFSPPLVNGIPESNFFRTENFNELKKWFDELDKSKFINLYMVKSLALSAPPFILSAFGSNNKFTAIDIVKRWLFIHNQCLIQGIRVVGFSTDGDARYLRAMRLFSRFFAELPNFNFFKHHDGFDIKISNQWSWFLMQEQQIFLFMQDPIHIATKIRNRLLSRVAKMKMGSYSIDKEHLIDLIESKSKIEHNLTKTDVNVKDRQNFSSCLRISSEKVLYLLNKNEKAKGTYVYLTLLNLIISGFINKSTTIEKRLYHIWTVVFICRLWFSWIHYLNITNSNNHTNNSNNNSQSQKKIKQRTFITRPTLWCIEINAHTLLYIILLIIKKKLPIDALNTFGFNSQICENTFRIARSLTGPFSSVTNFSVKSFMKRSEKISVVNSIKGRDSKMRDYCFQFPQHHKNDKETYDYSVDSIKSLNLTEYDIEKIIYHAFESAKQYVSMVNMTQLLENKNIYSLPELSHFIKTILSKPSSKIVDYTEDDDSNYDSDDDEFEDDEDGSVTFGDEGQMLPNMFDEEEEEEEEGNIVANDLSNISQLNFKGCRIYDKINSQHMNKFFRIHINSSVKYIHKQTACWLLTTSKNHLSSDRLERVKEPKDK</sequence>
<evidence type="ECO:0000259" key="2">
    <source>
        <dbReference type="Pfam" id="PF12017"/>
    </source>
</evidence>
<dbReference type="AlphaFoldDB" id="A0A815GQB6"/>
<proteinExistence type="predicted"/>
<dbReference type="Pfam" id="PF12017">
    <property type="entry name" value="Tnp_P_element"/>
    <property type="match status" value="1"/>
</dbReference>
<comment type="caution">
    <text evidence="3">The sequence shown here is derived from an EMBL/GenBank/DDBJ whole genome shotgun (WGS) entry which is preliminary data.</text>
</comment>
<feature type="compositionally biased region" description="Acidic residues" evidence="1">
    <location>
        <begin position="735"/>
        <end position="756"/>
    </location>
</feature>